<dbReference type="Pfam" id="PF00990">
    <property type="entry name" value="GGDEF"/>
    <property type="match status" value="1"/>
</dbReference>
<dbReference type="AlphaFoldDB" id="A0A1W1XN38"/>
<keyword evidence="9" id="KW-1185">Reference proteome</keyword>
<feature type="transmembrane region" description="Helical" evidence="6">
    <location>
        <begin position="355"/>
        <end position="376"/>
    </location>
</feature>
<keyword evidence="5 6" id="KW-0472">Membrane</keyword>
<dbReference type="Proteomes" id="UP000192468">
    <property type="component" value="Unassembled WGS sequence"/>
</dbReference>
<comment type="subcellular location">
    <subcellularLocation>
        <location evidence="1">Cell membrane</location>
        <topology evidence="1">Multi-pass membrane protein</topology>
    </subcellularLocation>
</comment>
<evidence type="ECO:0000256" key="4">
    <source>
        <dbReference type="ARBA" id="ARBA00022989"/>
    </source>
</evidence>
<dbReference type="GO" id="GO:0052621">
    <property type="term" value="F:diguanylate cyclase activity"/>
    <property type="evidence" value="ECO:0007669"/>
    <property type="project" value="TreeGrafter"/>
</dbReference>
<dbReference type="GO" id="GO:0043709">
    <property type="term" value="P:cell adhesion involved in single-species biofilm formation"/>
    <property type="evidence" value="ECO:0007669"/>
    <property type="project" value="TreeGrafter"/>
</dbReference>
<evidence type="ECO:0000256" key="2">
    <source>
        <dbReference type="ARBA" id="ARBA00022475"/>
    </source>
</evidence>
<dbReference type="GO" id="GO:0005886">
    <property type="term" value="C:plasma membrane"/>
    <property type="evidence" value="ECO:0007669"/>
    <property type="project" value="UniProtKB-SubCell"/>
</dbReference>
<dbReference type="STRING" id="1121291.SAMN02745134_02416"/>
<dbReference type="PROSITE" id="PS50887">
    <property type="entry name" value="GGDEF"/>
    <property type="match status" value="1"/>
</dbReference>
<protein>
    <submittedName>
        <fullName evidence="8">Diguanylate cyclase (GGDEF) domain-containing protein</fullName>
    </submittedName>
</protein>
<dbReference type="SMART" id="SM00267">
    <property type="entry name" value="GGDEF"/>
    <property type="match status" value="1"/>
</dbReference>
<dbReference type="GO" id="GO:1902201">
    <property type="term" value="P:negative regulation of bacterial-type flagellum-dependent cell motility"/>
    <property type="evidence" value="ECO:0007669"/>
    <property type="project" value="TreeGrafter"/>
</dbReference>
<dbReference type="InterPro" id="IPR004010">
    <property type="entry name" value="Double_Cache_2"/>
</dbReference>
<keyword evidence="3 6" id="KW-0812">Transmembrane</keyword>
<evidence type="ECO:0000313" key="8">
    <source>
        <dbReference type="EMBL" id="SMC25326.1"/>
    </source>
</evidence>
<dbReference type="NCBIfam" id="TIGR00254">
    <property type="entry name" value="GGDEF"/>
    <property type="match status" value="1"/>
</dbReference>
<feature type="domain" description="GGDEF" evidence="7">
    <location>
        <begin position="473"/>
        <end position="599"/>
    </location>
</feature>
<feature type="transmembrane region" description="Helical" evidence="6">
    <location>
        <begin position="12"/>
        <end position="33"/>
    </location>
</feature>
<sequence length="599" mass="69941">MKFRLKKSFTTAIFFQITVVIILTVLVLGYLWINKEYEVFSEQSEEMKNEYINNQKSLVKSQVNGTVDYINYMRKQTEDKLKANIKERTYEEYSVAMNIYNSNKNTKSDEEIKKMINDALRNVRFNNGRGYYFIDSLSGYAVLYPTNPDLEGKNLLELQDQKGNYALKDEINLVKKQNEGFITDYWTNPEYNDNKVYPKITFVKKFEPYNWYLGTGEYINDVEQDVEKETLARISTIRFGNSTQGYVFVHNYNGLELCNGMYPSYVGKNLLKLTDIKGTKVVEKQINIAKNNPDGGFLIHYWKEPNSNDEFQKMTYVRAIPELKWVVGSGIEMKQIEKLIDNNKKAMQVKIYKEITSICLILVGALIIAFSSTRYLTDKSRRNFELFTDFLYNSTKGNEKLDVDKIHYSEFKSLVRAANEMIEERNSTAIKIRDRNVELRKMLITDGLTKLYNHKYIYERLEIQVKKSQKINEKFCVIMFDIDFFKKINDTFGHQVGDEVLERVSKIIKDNIKGKEIAGRYGGEEFILILPNVNLNEGYEFAENIRKQVMISKFHEDDLKVTFSGGVAEYSGETALKLVKKADEKLYEAKKNGRNRIEK</sequence>
<dbReference type="InterPro" id="IPR029787">
    <property type="entry name" value="Nucleotide_cyclase"/>
</dbReference>
<dbReference type="SUPFAM" id="SSF55073">
    <property type="entry name" value="Nucleotide cyclase"/>
    <property type="match status" value="1"/>
</dbReference>
<name>A0A1W1XN38_9CLOT</name>
<dbReference type="SMART" id="SM01049">
    <property type="entry name" value="Cache_2"/>
    <property type="match status" value="2"/>
</dbReference>
<organism evidence="8 9">
    <name type="scientific">Clostridium acidisoli DSM 12555</name>
    <dbReference type="NCBI Taxonomy" id="1121291"/>
    <lineage>
        <taxon>Bacteria</taxon>
        <taxon>Bacillati</taxon>
        <taxon>Bacillota</taxon>
        <taxon>Clostridia</taxon>
        <taxon>Eubacteriales</taxon>
        <taxon>Clostridiaceae</taxon>
        <taxon>Clostridium</taxon>
    </lineage>
</organism>
<evidence type="ECO:0000256" key="6">
    <source>
        <dbReference type="SAM" id="Phobius"/>
    </source>
</evidence>
<keyword evidence="2" id="KW-1003">Cell membrane</keyword>
<evidence type="ECO:0000256" key="5">
    <source>
        <dbReference type="ARBA" id="ARBA00023136"/>
    </source>
</evidence>
<dbReference type="EMBL" id="FWXH01000009">
    <property type="protein sequence ID" value="SMC25326.1"/>
    <property type="molecule type" value="Genomic_DNA"/>
</dbReference>
<evidence type="ECO:0000313" key="9">
    <source>
        <dbReference type="Proteomes" id="UP000192468"/>
    </source>
</evidence>
<dbReference type="Gene3D" id="3.30.450.20">
    <property type="entry name" value="PAS domain"/>
    <property type="match status" value="2"/>
</dbReference>
<evidence type="ECO:0000256" key="1">
    <source>
        <dbReference type="ARBA" id="ARBA00004651"/>
    </source>
</evidence>
<dbReference type="InterPro" id="IPR000160">
    <property type="entry name" value="GGDEF_dom"/>
</dbReference>
<dbReference type="RefSeq" id="WP_084116247.1">
    <property type="nucleotide sequence ID" value="NZ_FWXH01000009.1"/>
</dbReference>
<dbReference type="PANTHER" id="PTHR45138:SF9">
    <property type="entry name" value="DIGUANYLATE CYCLASE DGCM-RELATED"/>
    <property type="match status" value="1"/>
</dbReference>
<keyword evidence="4 6" id="KW-1133">Transmembrane helix</keyword>
<dbReference type="InterPro" id="IPR050469">
    <property type="entry name" value="Diguanylate_Cyclase"/>
</dbReference>
<dbReference type="Gene3D" id="3.30.70.270">
    <property type="match status" value="1"/>
</dbReference>
<evidence type="ECO:0000259" key="7">
    <source>
        <dbReference type="PROSITE" id="PS50887"/>
    </source>
</evidence>
<dbReference type="InterPro" id="IPR033480">
    <property type="entry name" value="sCache_2"/>
</dbReference>
<dbReference type="OrthoDB" id="9805474at2"/>
<evidence type="ECO:0000256" key="3">
    <source>
        <dbReference type="ARBA" id="ARBA00022692"/>
    </source>
</evidence>
<dbReference type="Pfam" id="PF08269">
    <property type="entry name" value="dCache_2"/>
    <property type="match status" value="1"/>
</dbReference>
<accession>A0A1W1XN38</accession>
<gene>
    <name evidence="8" type="ORF">SAMN02745134_02416</name>
</gene>
<dbReference type="FunFam" id="3.30.70.270:FF:000001">
    <property type="entry name" value="Diguanylate cyclase domain protein"/>
    <property type="match status" value="1"/>
</dbReference>
<proteinExistence type="predicted"/>
<reference evidence="8 9" key="1">
    <citation type="submission" date="2017-04" db="EMBL/GenBank/DDBJ databases">
        <authorList>
            <person name="Afonso C.L."/>
            <person name="Miller P.J."/>
            <person name="Scott M.A."/>
            <person name="Spackman E."/>
            <person name="Goraichik I."/>
            <person name="Dimitrov K.M."/>
            <person name="Suarez D.L."/>
            <person name="Swayne D.E."/>
        </authorList>
    </citation>
    <scope>NUCLEOTIDE SEQUENCE [LARGE SCALE GENOMIC DNA]</scope>
    <source>
        <strain evidence="8 9">DSM 12555</strain>
    </source>
</reference>
<dbReference type="InterPro" id="IPR043128">
    <property type="entry name" value="Rev_trsase/Diguanyl_cyclase"/>
</dbReference>
<dbReference type="PANTHER" id="PTHR45138">
    <property type="entry name" value="REGULATORY COMPONENTS OF SENSORY TRANSDUCTION SYSTEM"/>
    <property type="match status" value="1"/>
</dbReference>
<dbReference type="CDD" id="cd01949">
    <property type="entry name" value="GGDEF"/>
    <property type="match status" value="1"/>
</dbReference>